<feature type="region of interest" description="Disordered" evidence="1">
    <location>
        <begin position="202"/>
        <end position="420"/>
    </location>
</feature>
<comment type="caution">
    <text evidence="2">The sequence shown here is derived from an EMBL/GenBank/DDBJ whole genome shotgun (WGS) entry which is preliminary data.</text>
</comment>
<evidence type="ECO:0000313" key="3">
    <source>
        <dbReference type="Proteomes" id="UP000295157"/>
    </source>
</evidence>
<feature type="compositionally biased region" description="Low complexity" evidence="1">
    <location>
        <begin position="328"/>
        <end position="342"/>
    </location>
</feature>
<evidence type="ECO:0000313" key="2">
    <source>
        <dbReference type="EMBL" id="TDC02134.1"/>
    </source>
</evidence>
<sequence>MPEPETTTTRLHLNDASLDTSTPDASWTKSTIASTGLMDSTIDEVKRHIDDTDPAAVKLAGLYYVAAEPLLNSFATDLKTKAGDLAEHYKGPAAYQTQLQLQGLAASARELATKLGAMGRSLKGYGETLHWAQANVVESAYRDSRSDQDIDYAAALNPFNGPHRGDERAADHMKAVNERIAGHYEQLPSEVQQALPIVVNPEMPDFQNNSRLPGGPPWGDHRSVGGYDPSSFGPGSVKGVPAVAGPGDGTHPGDGTYPGGNYPGDGRPGTGDLSGNDGSVGNVPSSPSGTPVGVDSPGGPQDPGSVGAPTATTPNPGGTDLAGYDPSTGNTTPGGTQTTTGNPGTGTGTGVPGGSGGNGGAAPAGAGRTGAGGMGFPMMPMMGGGAGGHDQGQDRESSTWLAEDDDVWGGPEGTTQSTIA</sequence>
<evidence type="ECO:0008006" key="4">
    <source>
        <dbReference type="Google" id="ProtNLM"/>
    </source>
</evidence>
<feature type="compositionally biased region" description="Low complexity" evidence="1">
    <location>
        <begin position="307"/>
        <end position="319"/>
    </location>
</feature>
<organism evidence="2 3">
    <name type="scientific">Nonomuraea longispora</name>
    <dbReference type="NCBI Taxonomy" id="1848320"/>
    <lineage>
        <taxon>Bacteria</taxon>
        <taxon>Bacillati</taxon>
        <taxon>Actinomycetota</taxon>
        <taxon>Actinomycetes</taxon>
        <taxon>Streptosporangiales</taxon>
        <taxon>Streptosporangiaceae</taxon>
        <taxon>Nonomuraea</taxon>
    </lineage>
</organism>
<dbReference type="EMBL" id="SMJZ01000141">
    <property type="protein sequence ID" value="TDC02134.1"/>
    <property type="molecule type" value="Genomic_DNA"/>
</dbReference>
<feature type="compositionally biased region" description="Low complexity" evidence="1">
    <location>
        <begin position="279"/>
        <end position="299"/>
    </location>
</feature>
<dbReference type="Proteomes" id="UP000295157">
    <property type="component" value="Unassembled WGS sequence"/>
</dbReference>
<reference evidence="2 3" key="1">
    <citation type="submission" date="2019-02" db="EMBL/GenBank/DDBJ databases">
        <title>Draft genome sequences of novel Actinobacteria.</title>
        <authorList>
            <person name="Sahin N."/>
            <person name="Ay H."/>
            <person name="Saygin H."/>
        </authorList>
    </citation>
    <scope>NUCLEOTIDE SEQUENCE [LARGE SCALE GENOMIC DNA]</scope>
    <source>
        <strain evidence="2 3">KC201</strain>
    </source>
</reference>
<dbReference type="OrthoDB" id="3538865at2"/>
<feature type="compositionally biased region" description="Gly residues" evidence="1">
    <location>
        <begin position="246"/>
        <end position="269"/>
    </location>
</feature>
<evidence type="ECO:0000256" key="1">
    <source>
        <dbReference type="SAM" id="MobiDB-lite"/>
    </source>
</evidence>
<dbReference type="RefSeq" id="WP_132337377.1">
    <property type="nucleotide sequence ID" value="NZ_SMJZ01000141.1"/>
</dbReference>
<proteinExistence type="predicted"/>
<gene>
    <name evidence="2" type="ORF">E1267_30115</name>
</gene>
<protein>
    <recommendedName>
        <fullName evidence="4">PPE domain-containing protein</fullName>
    </recommendedName>
</protein>
<keyword evidence="3" id="KW-1185">Reference proteome</keyword>
<name>A0A4R4N2R5_9ACTN</name>
<dbReference type="InterPro" id="IPR038332">
    <property type="entry name" value="PPE_sf"/>
</dbReference>
<dbReference type="Gene3D" id="1.20.1260.20">
    <property type="entry name" value="PPE superfamily"/>
    <property type="match status" value="1"/>
</dbReference>
<feature type="compositionally biased region" description="Gly residues" evidence="1">
    <location>
        <begin position="343"/>
        <end position="375"/>
    </location>
</feature>
<accession>A0A4R4N2R5</accession>
<feature type="region of interest" description="Disordered" evidence="1">
    <location>
        <begin position="1"/>
        <end position="25"/>
    </location>
</feature>
<dbReference type="AlphaFoldDB" id="A0A4R4N2R5"/>